<protein>
    <submittedName>
        <fullName evidence="2">ECU02_0885 protein</fullName>
    </submittedName>
</protein>
<sequence length="59" mass="6649">MTFKMVFITTVFLGSLAAFIMGLRRNNLLKLDLDAIKEATGITKSEIMVLGRRALEIFE</sequence>
<reference evidence="2 3" key="2">
    <citation type="journal article" date="2009" name="BMC Genomics">
        <title>Identification of transcriptional signals in Encephalitozoon cuniculi widespread among Microsporidia phylum: support for accurate structural genome annotation.</title>
        <authorList>
            <person name="Peyretaillade E."/>
            <person name="Goncalves O."/>
            <person name="Terrat S."/>
            <person name="Dugat-Bony E."/>
            <person name="Wincker P."/>
            <person name="Cornman R.S."/>
            <person name="Evans J.D."/>
            <person name="Delbac F."/>
            <person name="Peyret P."/>
        </authorList>
    </citation>
    <scope>NUCLEOTIDE SEQUENCE [LARGE SCALE GENOMIC DNA]</scope>
    <source>
        <strain evidence="2 3">GB-M1</strain>
    </source>
</reference>
<keyword evidence="1" id="KW-1133">Transmembrane helix</keyword>
<dbReference type="EMBL" id="AL590442">
    <property type="protein sequence ID" value="SKD10684.1"/>
    <property type="molecule type" value="Genomic_DNA"/>
</dbReference>
<dbReference type="RefSeq" id="NP_001402571.1">
    <property type="nucleotide sequence ID" value="NM_001415536.1"/>
</dbReference>
<keyword evidence="1" id="KW-0472">Membrane</keyword>
<reference evidence="2 3" key="1">
    <citation type="journal article" date="2001" name="Nature">
        <title>Genome sequence and gene compaction of the eukaryote parasite Encephalitozoon cuniculi.</title>
        <authorList>
            <person name="Katinka M.D."/>
            <person name="Duprat S."/>
            <person name="Cornillot E."/>
            <person name="Metenier G."/>
            <person name="Thomarat F."/>
            <person name="Prensier G."/>
            <person name="Barbe V."/>
            <person name="Peyretaillade E."/>
            <person name="Brottier P."/>
            <person name="Wincker P."/>
            <person name="Delbac F."/>
            <person name="El Alaoui H."/>
            <person name="Peyret P."/>
            <person name="Saurin W."/>
            <person name="Gouy M."/>
            <person name="Weissenbach J."/>
            <person name="Vivares C.P."/>
        </authorList>
    </citation>
    <scope>NUCLEOTIDE SEQUENCE [LARGE SCALE GENOMIC DNA]</scope>
    <source>
        <strain evidence="2 3">GB-M1</strain>
    </source>
</reference>
<dbReference type="InParanoid" id="A0A1T5PCZ1"/>
<dbReference type="KEGG" id="ecu:ECU02_0885"/>
<evidence type="ECO:0000313" key="3">
    <source>
        <dbReference type="Proteomes" id="UP000000819"/>
    </source>
</evidence>
<organism evidence="2 3">
    <name type="scientific">Encephalitozoon cuniculi (strain GB-M1)</name>
    <name type="common">Microsporidian parasite</name>
    <dbReference type="NCBI Taxonomy" id="284813"/>
    <lineage>
        <taxon>Eukaryota</taxon>
        <taxon>Fungi</taxon>
        <taxon>Fungi incertae sedis</taxon>
        <taxon>Microsporidia</taxon>
        <taxon>Unikaryonidae</taxon>
        <taxon>Encephalitozoon</taxon>
    </lineage>
</organism>
<keyword evidence="3" id="KW-1185">Reference proteome</keyword>
<dbReference type="Proteomes" id="UP000000819">
    <property type="component" value="Chromosome II"/>
</dbReference>
<evidence type="ECO:0000313" key="2">
    <source>
        <dbReference type="EMBL" id="SKD10684.1"/>
    </source>
</evidence>
<dbReference type="GeneID" id="77136322"/>
<gene>
    <name evidence="2" type="ordered locus">ECU02_0885</name>
</gene>
<feature type="transmembrane region" description="Helical" evidence="1">
    <location>
        <begin position="6"/>
        <end position="23"/>
    </location>
</feature>
<keyword evidence="1" id="KW-0812">Transmembrane</keyword>
<evidence type="ECO:0000256" key="1">
    <source>
        <dbReference type="SAM" id="Phobius"/>
    </source>
</evidence>
<dbReference type="AlphaFoldDB" id="A0A1T5PCZ1"/>
<proteinExistence type="predicted"/>
<accession>A0A1T5PCZ1</accession>
<name>A0A1T5PCZ1_ENCCU</name>